<gene>
    <name evidence="2" type="ORF">RIF29_32732</name>
</gene>
<dbReference type="SUPFAM" id="SSF101898">
    <property type="entry name" value="NHL repeat"/>
    <property type="match status" value="1"/>
</dbReference>
<dbReference type="PANTHER" id="PTHR44259">
    <property type="entry name" value="OS07G0183000 PROTEIN-RELATED"/>
    <property type="match status" value="1"/>
</dbReference>
<dbReference type="EMBL" id="JAYWIO010000006">
    <property type="protein sequence ID" value="KAK7258208.1"/>
    <property type="molecule type" value="Genomic_DNA"/>
</dbReference>
<feature type="domain" description="KIB1-4 beta-propeller" evidence="1">
    <location>
        <begin position="37"/>
        <end position="337"/>
    </location>
</feature>
<dbReference type="Proteomes" id="UP001372338">
    <property type="component" value="Unassembled WGS sequence"/>
</dbReference>
<dbReference type="Pfam" id="PF03478">
    <property type="entry name" value="Beta-prop_KIB1-4"/>
    <property type="match status" value="1"/>
</dbReference>
<reference evidence="2 3" key="1">
    <citation type="submission" date="2024-01" db="EMBL/GenBank/DDBJ databases">
        <title>The genomes of 5 underutilized Papilionoideae crops provide insights into root nodulation and disease resistanc.</title>
        <authorList>
            <person name="Yuan L."/>
        </authorList>
    </citation>
    <scope>NUCLEOTIDE SEQUENCE [LARGE SCALE GENOMIC DNA]</scope>
    <source>
        <strain evidence="2">ZHUSHIDOU_FW_LH</strain>
        <tissue evidence="2">Leaf</tissue>
    </source>
</reference>
<dbReference type="InterPro" id="IPR050942">
    <property type="entry name" value="F-box_BR-signaling"/>
</dbReference>
<comment type="caution">
    <text evidence="2">The sequence shown here is derived from an EMBL/GenBank/DDBJ whole genome shotgun (WGS) entry which is preliminary data.</text>
</comment>
<evidence type="ECO:0000259" key="1">
    <source>
        <dbReference type="Pfam" id="PF03478"/>
    </source>
</evidence>
<proteinExistence type="predicted"/>
<organism evidence="2 3">
    <name type="scientific">Crotalaria pallida</name>
    <name type="common">Smooth rattlebox</name>
    <name type="synonym">Crotalaria striata</name>
    <dbReference type="NCBI Taxonomy" id="3830"/>
    <lineage>
        <taxon>Eukaryota</taxon>
        <taxon>Viridiplantae</taxon>
        <taxon>Streptophyta</taxon>
        <taxon>Embryophyta</taxon>
        <taxon>Tracheophyta</taxon>
        <taxon>Spermatophyta</taxon>
        <taxon>Magnoliopsida</taxon>
        <taxon>eudicotyledons</taxon>
        <taxon>Gunneridae</taxon>
        <taxon>Pentapetalae</taxon>
        <taxon>rosids</taxon>
        <taxon>fabids</taxon>
        <taxon>Fabales</taxon>
        <taxon>Fabaceae</taxon>
        <taxon>Papilionoideae</taxon>
        <taxon>50 kb inversion clade</taxon>
        <taxon>genistoids sensu lato</taxon>
        <taxon>core genistoids</taxon>
        <taxon>Crotalarieae</taxon>
        <taxon>Crotalaria</taxon>
    </lineage>
</organism>
<name>A0AAN9EJ42_CROPI</name>
<dbReference type="AlphaFoldDB" id="A0AAN9EJ42"/>
<sequence>MASLPYAILPSLQQSGSDDLDDDDGNKLTMHRSVFSVFENKHHEWKNMFKNLAGAWCVGSSRGWLVLLDINAKPLLLNPSSGTCIHFPPFPPAFFYPVPETYFAKELRKNFVVKVVLNSSPPSNNNNCILAMIYGHHGKLAFCCKSSKWVALSNAMKNYYDIVFNDNHLFALAQDGSIERWDVSQETPSKIWYVKPSMEIDEQEEREFSRNLFSSQIYMVISEGEILLVKRYIGNFVKDDGVVVYEGYQSSPKDTTPLICPYRTKHFNVYKLFDGTKWKKVTSLKDRVLFLGANESISMPIQALPTFEANSIYFSDDRWDEMNLDYSYGGHDWGVFNLQDGNIKLLLPYTNMIKPPPIWVVPTHT</sequence>
<keyword evidence="3" id="KW-1185">Reference proteome</keyword>
<dbReference type="PANTHER" id="PTHR44259:SF15">
    <property type="entry name" value="F-BOX PROTEIN KIB2-RELATED"/>
    <property type="match status" value="1"/>
</dbReference>
<evidence type="ECO:0000313" key="3">
    <source>
        <dbReference type="Proteomes" id="UP001372338"/>
    </source>
</evidence>
<dbReference type="InterPro" id="IPR005174">
    <property type="entry name" value="KIB1-4_b-propeller"/>
</dbReference>
<protein>
    <recommendedName>
        <fullName evidence="1">KIB1-4 beta-propeller domain-containing protein</fullName>
    </recommendedName>
</protein>
<accession>A0AAN9EJ42</accession>
<evidence type="ECO:0000313" key="2">
    <source>
        <dbReference type="EMBL" id="KAK7258208.1"/>
    </source>
</evidence>